<reference evidence="1" key="1">
    <citation type="submission" date="2021-09" db="EMBL/GenBank/DDBJ databases">
        <title>Genome analysis of Fictibacillus sp. KIGAM418 isolated from marine sediment.</title>
        <authorList>
            <person name="Seo M.-J."/>
            <person name="Cho E.-S."/>
            <person name="Hwang C.Y."/>
        </authorList>
    </citation>
    <scope>NUCLEOTIDE SEQUENCE</scope>
    <source>
        <strain evidence="1">KIGAM418</strain>
    </source>
</reference>
<evidence type="ECO:0000313" key="2">
    <source>
        <dbReference type="Proteomes" id="UP001139011"/>
    </source>
</evidence>
<evidence type="ECO:0008006" key="3">
    <source>
        <dbReference type="Google" id="ProtNLM"/>
    </source>
</evidence>
<accession>A0A9X2BHJ3</accession>
<dbReference type="InterPro" id="IPR025546">
    <property type="entry name" value="YqzH"/>
</dbReference>
<gene>
    <name evidence="1" type="ORF">LCY76_13515</name>
</gene>
<dbReference type="Proteomes" id="UP001139011">
    <property type="component" value="Unassembled WGS sequence"/>
</dbReference>
<proteinExistence type="predicted"/>
<evidence type="ECO:0000313" key="1">
    <source>
        <dbReference type="EMBL" id="MCK6257608.1"/>
    </source>
</evidence>
<dbReference type="RefSeq" id="WP_248253059.1">
    <property type="nucleotide sequence ID" value="NZ_JAIWJX010000002.1"/>
</dbReference>
<comment type="caution">
    <text evidence="1">The sequence shown here is derived from an EMBL/GenBank/DDBJ whole genome shotgun (WGS) entry which is preliminary data.</text>
</comment>
<keyword evidence="2" id="KW-1185">Reference proteome</keyword>
<name>A0A9X2BHJ3_9BACL</name>
<protein>
    <recommendedName>
        <fullName evidence="3">YqzH-like protein</fullName>
    </recommendedName>
</protein>
<dbReference type="EMBL" id="JAIWJX010000002">
    <property type="protein sequence ID" value="MCK6257608.1"/>
    <property type="molecule type" value="Genomic_DNA"/>
</dbReference>
<organism evidence="1 2">
    <name type="scientific">Fictibacillus marinisediminis</name>
    <dbReference type="NCBI Taxonomy" id="2878389"/>
    <lineage>
        <taxon>Bacteria</taxon>
        <taxon>Bacillati</taxon>
        <taxon>Bacillota</taxon>
        <taxon>Bacilli</taxon>
        <taxon>Bacillales</taxon>
        <taxon>Fictibacillaceae</taxon>
        <taxon>Fictibacillus</taxon>
    </lineage>
</organism>
<dbReference type="Pfam" id="PF14164">
    <property type="entry name" value="YqzH"/>
    <property type="match status" value="1"/>
</dbReference>
<sequence>MENQLLRKWLEKALLDYFYEKEAIPYTEKDYALLQERVKKELQTEEAEDPYLTVQDVVYSFITKE</sequence>
<dbReference type="AlphaFoldDB" id="A0A9X2BHJ3"/>